<keyword evidence="4" id="KW-1185">Reference proteome</keyword>
<dbReference type="Pfam" id="PF14111">
    <property type="entry name" value="DUF4283"/>
    <property type="match status" value="1"/>
</dbReference>
<gene>
    <name evidence="3" type="ORF">DCAR_0625027</name>
</gene>
<name>A0A161XEY5_DAUCS</name>
<accession>A0A161XEY5</accession>
<feature type="compositionally biased region" description="Basic and acidic residues" evidence="1">
    <location>
        <begin position="154"/>
        <end position="164"/>
    </location>
</feature>
<evidence type="ECO:0000256" key="1">
    <source>
        <dbReference type="SAM" id="MobiDB-lite"/>
    </source>
</evidence>
<evidence type="ECO:0000313" key="4">
    <source>
        <dbReference type="Proteomes" id="UP000077755"/>
    </source>
</evidence>
<feature type="region of interest" description="Disordered" evidence="1">
    <location>
        <begin position="135"/>
        <end position="168"/>
    </location>
</feature>
<dbReference type="Proteomes" id="UP000077755">
    <property type="component" value="Chromosome 6"/>
</dbReference>
<feature type="region of interest" description="Disordered" evidence="1">
    <location>
        <begin position="482"/>
        <end position="501"/>
    </location>
</feature>
<feature type="compositionally biased region" description="Low complexity" evidence="1">
    <location>
        <begin position="140"/>
        <end position="153"/>
    </location>
</feature>
<protein>
    <recommendedName>
        <fullName evidence="2">DUF4283 domain-containing protein</fullName>
    </recommendedName>
</protein>
<reference evidence="3" key="2">
    <citation type="submission" date="2022-03" db="EMBL/GenBank/DDBJ databases">
        <title>Draft title - Genomic analysis of global carrot germplasm unveils the trajectory of domestication and the origin of high carotenoid orange carrot.</title>
        <authorList>
            <person name="Iorizzo M."/>
            <person name="Ellison S."/>
            <person name="Senalik D."/>
            <person name="Macko-Podgorni A."/>
            <person name="Grzebelus D."/>
            <person name="Bostan H."/>
            <person name="Rolling W."/>
            <person name="Curaba J."/>
            <person name="Simon P."/>
        </authorList>
    </citation>
    <scope>NUCLEOTIDE SEQUENCE</scope>
    <source>
        <tissue evidence="3">Leaf</tissue>
    </source>
</reference>
<evidence type="ECO:0000259" key="2">
    <source>
        <dbReference type="Pfam" id="PF14111"/>
    </source>
</evidence>
<feature type="region of interest" description="Disordered" evidence="1">
    <location>
        <begin position="100"/>
        <end position="119"/>
    </location>
</feature>
<dbReference type="InterPro" id="IPR040256">
    <property type="entry name" value="At4g02000-like"/>
</dbReference>
<organism evidence="3 4">
    <name type="scientific">Daucus carota subsp. sativus</name>
    <name type="common">Carrot</name>
    <dbReference type="NCBI Taxonomy" id="79200"/>
    <lineage>
        <taxon>Eukaryota</taxon>
        <taxon>Viridiplantae</taxon>
        <taxon>Streptophyta</taxon>
        <taxon>Embryophyta</taxon>
        <taxon>Tracheophyta</taxon>
        <taxon>Spermatophyta</taxon>
        <taxon>Magnoliopsida</taxon>
        <taxon>eudicotyledons</taxon>
        <taxon>Gunneridae</taxon>
        <taxon>Pentapetalae</taxon>
        <taxon>asterids</taxon>
        <taxon>campanulids</taxon>
        <taxon>Apiales</taxon>
        <taxon>Apiaceae</taxon>
        <taxon>Apioideae</taxon>
        <taxon>Scandiceae</taxon>
        <taxon>Daucinae</taxon>
        <taxon>Daucus</taxon>
        <taxon>Daucus sect. Daucus</taxon>
    </lineage>
</organism>
<feature type="domain" description="DUF4283" evidence="2">
    <location>
        <begin position="199"/>
        <end position="278"/>
    </location>
</feature>
<evidence type="ECO:0000313" key="3">
    <source>
        <dbReference type="EMBL" id="WOH05608.1"/>
    </source>
</evidence>
<feature type="compositionally biased region" description="Basic residues" evidence="1">
    <location>
        <begin position="486"/>
        <end position="499"/>
    </location>
</feature>
<dbReference type="EMBL" id="CP093348">
    <property type="protein sequence ID" value="WOH05608.1"/>
    <property type="molecule type" value="Genomic_DNA"/>
</dbReference>
<reference evidence="3" key="1">
    <citation type="journal article" date="2016" name="Nat. Genet.">
        <title>A high-quality carrot genome assembly provides new insights into carotenoid accumulation and asterid genome evolution.</title>
        <authorList>
            <person name="Iorizzo M."/>
            <person name="Ellison S."/>
            <person name="Senalik D."/>
            <person name="Zeng P."/>
            <person name="Satapoomin P."/>
            <person name="Huang J."/>
            <person name="Bowman M."/>
            <person name="Iovene M."/>
            <person name="Sanseverino W."/>
            <person name="Cavagnaro P."/>
            <person name="Yildiz M."/>
            <person name="Macko-Podgorni A."/>
            <person name="Moranska E."/>
            <person name="Grzebelus E."/>
            <person name="Grzebelus D."/>
            <person name="Ashrafi H."/>
            <person name="Zheng Z."/>
            <person name="Cheng S."/>
            <person name="Spooner D."/>
            <person name="Van Deynze A."/>
            <person name="Simon P."/>
        </authorList>
    </citation>
    <scope>NUCLEOTIDE SEQUENCE</scope>
    <source>
        <tissue evidence="3">Leaf</tissue>
    </source>
</reference>
<dbReference type="InterPro" id="IPR025558">
    <property type="entry name" value="DUF4283"/>
</dbReference>
<dbReference type="PANTHER" id="PTHR31286:SF99">
    <property type="entry name" value="DUF4283 DOMAIN-CONTAINING PROTEIN"/>
    <property type="match status" value="1"/>
</dbReference>
<dbReference type="PANTHER" id="PTHR31286">
    <property type="entry name" value="GLYCINE-RICH CELL WALL STRUCTURAL PROTEIN 1.8-LIKE"/>
    <property type="match status" value="1"/>
</dbReference>
<dbReference type="Gramene" id="KZM91353">
    <property type="protein sequence ID" value="KZM91353"/>
    <property type="gene ID" value="DCAR_021282"/>
</dbReference>
<sequence length="528" mass="59971">MCRLKRGDPTRVSSSSPPFPYPQFLSQFLHFIVNLLHLPSFITIFLLGSHKQIYHHHLLFPINGTKSQNLKYNKPFYSIENQNSKRMEYNLAHVKAGKEQGGTTLHASNSNLSKETNESKHISQVKFDIFSHSTSKQLYSSPNPNVTSSNNENLECRQNKDTHQTESQSINYNENVIIKENGTVLVKPPRSFHQNALDYWKNSCMGYFENDVSMKFENIKDYLVRKYNQIGLINVYSHHLGYLVLQFDSPQTAMTAIDRSPLSIFEKKLHVCKWVEQYNTVYPLQKEKVLVELTKIPFCYWSIQGLCYICSAIGTPVAFDKGTLFNAINKKPSDSALVYVETMVGSSRPTVLMTTIPGHSENFMAMVHVSYLDTPRNCLMCLSPDHLTEACKDVLELISCSHDQSKLGENIFDTANEYISITEEESQDIAKTGENSKKISCKQVHIIFLFDLIDHENIYAGSQALEESSKGKKILHEDLTSAAKPSTRKSKRKVQKRGGKQVLSNEPIQRTVVLGLPAQPKFKGNLFP</sequence>
<dbReference type="AlphaFoldDB" id="A0A161XEY5"/>
<proteinExistence type="predicted"/>
<feature type="compositionally biased region" description="Polar residues" evidence="1">
    <location>
        <begin position="101"/>
        <end position="114"/>
    </location>
</feature>